<feature type="region of interest" description="Disordered" evidence="1">
    <location>
        <begin position="164"/>
        <end position="184"/>
    </location>
</feature>
<dbReference type="AlphaFoldDB" id="A0A067N867"/>
<feature type="signal peptide" evidence="2">
    <location>
        <begin position="1"/>
        <end position="25"/>
    </location>
</feature>
<sequence>MLADSATFLPILFIALPSVSELALQEDIYTPLAQWTLSSKPKIADMFVTEALDEYIKGLTELDGDDTDFVDDVKEVHRALASTQAEAQLAGPVPNFKVFALGGTLHFDGPKFSGSGPCEKKGSGGFYVNKTTMGGRGTYKLYFERFSVKLELYSGNKLVDTIKGNGAQKGLSNRGGKPWEGTWS</sequence>
<keyword evidence="2" id="KW-0732">Signal</keyword>
<proteinExistence type="predicted"/>
<evidence type="ECO:0000313" key="3">
    <source>
        <dbReference type="EMBL" id="KDQ24218.1"/>
    </source>
</evidence>
<name>A0A067N867_PLEO1</name>
<evidence type="ECO:0000256" key="1">
    <source>
        <dbReference type="SAM" id="MobiDB-lite"/>
    </source>
</evidence>
<accession>A0A067N867</accession>
<gene>
    <name evidence="3" type="ORF">PLEOSDRAFT_161737</name>
</gene>
<evidence type="ECO:0000256" key="2">
    <source>
        <dbReference type="SAM" id="SignalP"/>
    </source>
</evidence>
<evidence type="ECO:0000313" key="4">
    <source>
        <dbReference type="Proteomes" id="UP000027073"/>
    </source>
</evidence>
<dbReference type="InParanoid" id="A0A067N867"/>
<dbReference type="Proteomes" id="UP000027073">
    <property type="component" value="Unassembled WGS sequence"/>
</dbReference>
<feature type="chain" id="PRO_5001645400" evidence="2">
    <location>
        <begin position="26"/>
        <end position="184"/>
    </location>
</feature>
<reference evidence="4" key="1">
    <citation type="journal article" date="2014" name="Proc. Natl. Acad. Sci. U.S.A.">
        <title>Extensive sampling of basidiomycete genomes demonstrates inadequacy of the white-rot/brown-rot paradigm for wood decay fungi.</title>
        <authorList>
            <person name="Riley R."/>
            <person name="Salamov A.A."/>
            <person name="Brown D.W."/>
            <person name="Nagy L.G."/>
            <person name="Floudas D."/>
            <person name="Held B.W."/>
            <person name="Levasseur A."/>
            <person name="Lombard V."/>
            <person name="Morin E."/>
            <person name="Otillar R."/>
            <person name="Lindquist E.A."/>
            <person name="Sun H."/>
            <person name="LaButti K.M."/>
            <person name="Schmutz J."/>
            <person name="Jabbour D."/>
            <person name="Luo H."/>
            <person name="Baker S.E."/>
            <person name="Pisabarro A.G."/>
            <person name="Walton J.D."/>
            <person name="Blanchette R.A."/>
            <person name="Henrissat B."/>
            <person name="Martin F."/>
            <person name="Cullen D."/>
            <person name="Hibbett D.S."/>
            <person name="Grigoriev I.V."/>
        </authorList>
    </citation>
    <scope>NUCLEOTIDE SEQUENCE [LARGE SCALE GENOMIC DNA]</scope>
    <source>
        <strain evidence="4">PC15</strain>
    </source>
</reference>
<dbReference type="HOGENOM" id="CLU_1468771_0_0_1"/>
<dbReference type="VEuPathDB" id="FungiDB:PLEOSDRAFT_161737"/>
<protein>
    <submittedName>
        <fullName evidence="3">Uncharacterized protein</fullName>
    </submittedName>
</protein>
<dbReference type="EMBL" id="KL198011">
    <property type="protein sequence ID" value="KDQ24218.1"/>
    <property type="molecule type" value="Genomic_DNA"/>
</dbReference>
<organism evidence="3 4">
    <name type="scientific">Pleurotus ostreatus (strain PC15)</name>
    <name type="common">Oyster mushroom</name>
    <dbReference type="NCBI Taxonomy" id="1137138"/>
    <lineage>
        <taxon>Eukaryota</taxon>
        <taxon>Fungi</taxon>
        <taxon>Dikarya</taxon>
        <taxon>Basidiomycota</taxon>
        <taxon>Agaricomycotina</taxon>
        <taxon>Agaricomycetes</taxon>
        <taxon>Agaricomycetidae</taxon>
        <taxon>Agaricales</taxon>
        <taxon>Pleurotineae</taxon>
        <taxon>Pleurotaceae</taxon>
        <taxon>Pleurotus</taxon>
    </lineage>
</organism>